<dbReference type="Pfam" id="PF13087">
    <property type="entry name" value="AAA_12"/>
    <property type="match status" value="1"/>
</dbReference>
<organism evidence="7 8">
    <name type="scientific">Heterodera schachtii</name>
    <name type="common">Sugarbeet cyst nematode worm</name>
    <name type="synonym">Tylenchus schachtii</name>
    <dbReference type="NCBI Taxonomy" id="97005"/>
    <lineage>
        <taxon>Eukaryota</taxon>
        <taxon>Metazoa</taxon>
        <taxon>Ecdysozoa</taxon>
        <taxon>Nematoda</taxon>
        <taxon>Chromadorea</taxon>
        <taxon>Rhabditida</taxon>
        <taxon>Tylenchina</taxon>
        <taxon>Tylenchomorpha</taxon>
        <taxon>Tylenchoidea</taxon>
        <taxon>Heteroderidae</taxon>
        <taxon>Heteroderinae</taxon>
        <taxon>Heterodera</taxon>
    </lineage>
</organism>
<keyword evidence="3" id="KW-0347">Helicase</keyword>
<dbReference type="Pfam" id="PF13245">
    <property type="entry name" value="AAA_19"/>
    <property type="match status" value="1"/>
</dbReference>
<dbReference type="InterPro" id="IPR050534">
    <property type="entry name" value="Coronavir_polyprotein_1ab"/>
</dbReference>
<proteinExistence type="predicted"/>
<dbReference type="PANTHER" id="PTHR43788">
    <property type="entry name" value="DNA2/NAM7 HELICASE FAMILY MEMBER"/>
    <property type="match status" value="1"/>
</dbReference>
<keyword evidence="8" id="KW-1185">Reference proteome</keyword>
<evidence type="ECO:0000256" key="5">
    <source>
        <dbReference type="SAM" id="MobiDB-lite"/>
    </source>
</evidence>
<keyword evidence="2" id="KW-0378">Hydrolase</keyword>
<evidence type="ECO:0000313" key="7">
    <source>
        <dbReference type="EMBL" id="KAL3096337.1"/>
    </source>
</evidence>
<evidence type="ECO:0000256" key="3">
    <source>
        <dbReference type="ARBA" id="ARBA00022806"/>
    </source>
</evidence>
<feature type="domain" description="DNA2/NAM7 helicase-like C-terminal" evidence="6">
    <location>
        <begin position="785"/>
        <end position="976"/>
    </location>
</feature>
<dbReference type="InterPro" id="IPR041679">
    <property type="entry name" value="DNA2/NAM7-like_C"/>
</dbReference>
<evidence type="ECO:0000259" key="6">
    <source>
        <dbReference type="Pfam" id="PF13087"/>
    </source>
</evidence>
<evidence type="ECO:0000256" key="4">
    <source>
        <dbReference type="ARBA" id="ARBA00022840"/>
    </source>
</evidence>
<dbReference type="EMBL" id="JBICCN010000071">
    <property type="protein sequence ID" value="KAL3096337.1"/>
    <property type="molecule type" value="Genomic_DNA"/>
</dbReference>
<feature type="region of interest" description="Disordered" evidence="5">
    <location>
        <begin position="1051"/>
        <end position="1083"/>
    </location>
</feature>
<dbReference type="Proteomes" id="UP001620645">
    <property type="component" value="Unassembled WGS sequence"/>
</dbReference>
<dbReference type="InterPro" id="IPR047187">
    <property type="entry name" value="SF1_C_Upf1"/>
</dbReference>
<keyword evidence="4" id="KW-0067">ATP-binding</keyword>
<accession>A0ABD2K0B2</accession>
<dbReference type="GO" id="GO:0004386">
    <property type="term" value="F:helicase activity"/>
    <property type="evidence" value="ECO:0007669"/>
    <property type="project" value="UniProtKB-KW"/>
</dbReference>
<dbReference type="SUPFAM" id="SSF52540">
    <property type="entry name" value="P-loop containing nucleoside triphosphate hydrolases"/>
    <property type="match status" value="1"/>
</dbReference>
<dbReference type="GO" id="GO:0016787">
    <property type="term" value="F:hydrolase activity"/>
    <property type="evidence" value="ECO:0007669"/>
    <property type="project" value="UniProtKB-KW"/>
</dbReference>
<feature type="region of interest" description="Disordered" evidence="5">
    <location>
        <begin position="78"/>
        <end position="120"/>
    </location>
</feature>
<dbReference type="InterPro" id="IPR027417">
    <property type="entry name" value="P-loop_NTPase"/>
</dbReference>
<protein>
    <recommendedName>
        <fullName evidence="6">DNA2/NAM7 helicase-like C-terminal domain-containing protein</fullName>
    </recommendedName>
</protein>
<keyword evidence="1" id="KW-0547">Nucleotide-binding</keyword>
<dbReference type="AlphaFoldDB" id="A0ABD2K0B2"/>
<dbReference type="PANTHER" id="PTHR43788:SF16">
    <property type="entry name" value="HELICASE WITH ZINC FINGER 2"/>
    <property type="match status" value="1"/>
</dbReference>
<gene>
    <name evidence="7" type="ORF">niasHS_005005</name>
</gene>
<comment type="caution">
    <text evidence="7">The sequence shown here is derived from an EMBL/GenBank/DDBJ whole genome shotgun (WGS) entry which is preliminary data.</text>
</comment>
<dbReference type="Gene3D" id="3.40.50.300">
    <property type="entry name" value="P-loop containing nucleotide triphosphate hydrolases"/>
    <property type="match status" value="2"/>
</dbReference>
<evidence type="ECO:0000313" key="8">
    <source>
        <dbReference type="Proteomes" id="UP001620645"/>
    </source>
</evidence>
<dbReference type="GO" id="GO:0005524">
    <property type="term" value="F:ATP binding"/>
    <property type="evidence" value="ECO:0007669"/>
    <property type="project" value="UniProtKB-KW"/>
</dbReference>
<reference evidence="7 8" key="1">
    <citation type="submission" date="2024-10" db="EMBL/GenBank/DDBJ databases">
        <authorList>
            <person name="Kim D."/>
        </authorList>
    </citation>
    <scope>NUCLEOTIDE SEQUENCE [LARGE SCALE GENOMIC DNA]</scope>
    <source>
        <strain evidence="7">Taebaek</strain>
    </source>
</reference>
<sequence length="1083" mass="119807">MQKPIPSNRPNSSVSKTLACGLEKNVVVSGKSGNEPLSVPVLVDRSDPLGLKSVQPDPVPMESVEASTKEVVEVMEVDEMSGEKGKRDEMGKEKVKSGGMEEEEESEGSEGELLGEGGFGDLKLNPSLRAGNKVIEKEDKGKPYLIAQVRGDGVIAARMKLFWDFPELVFVPFSLFDNAQPIEIGDTFRLHKCEWTKNETGWEERGDWLYEVTGRLNYQATATDVSRLRQRLPTRAVGILVDVQRARDRHVKVALVSAPELSCVMRAYRRHFPAEFTETDIRYRSVVRLQLRQINSPPSVLYSQQFAYVLPSDFGKKRGDELLIHHANVIAGVEPEPMGYEFPFSAELTWAKVKLGEKVMAAAVAAQAFDVKADLRKHTLFVEPVVINEISTRSVVIQFVMPVPSIEELTELCKIWEIDLAVGCKVNPAAKAKPCAHGYVLSIDKRALCVGYEIDAKVILSYQEAKDQDAQEEFDQMRCGELDGCVELIPQTSVRALQERMFTLRSNDCSKLATDEGKVGRIMSILLGRPVKPESPKANNPLMTFGALSKLKAGQVDTALCMLDEVPRLVFQQAGPGTGKTFSAASIVATVLATDHTARVLALAPPNVAVVKLVLEMQDALAAGKHVEPMLALFSGTGKLRYAKEVERISPHLLATAVEAQDFQELLQKDQDRVKVERYLDACERNPRLAQEMAVAKIVQEHKNRRLCFATLSFCEQLPALFGETTHLIIDEAVQAPYVQILNLVSQLPCLTKVLITGDRRQLRVHLPSLPIAIREDFGMDTVIQNLDVAQGTDVTTLSVCFRSHSALVRCTEAGFYKPHGELLTPGRDDSERALMTDQTAFKLPKKGVPLILVHQSTPAQRDEVSTSSANPGQTDTAMRALWRLARAFPGTLIRCICFYAAQALEIERLVAQQEIPDILVTTADATQGHESSLAVVVTTCSVLDSGADSQPFWADAARVDVAISRASHGMIIIGDLLLLNRTETWRRYLDQATTETTVVGPEYFDFEQFNNPDNYYDKDGQLISANGGAVRSEHFYSKYGKNVWYNNSGESRGAENRYQPYLPQGGSRERTRGKASTSGARR</sequence>
<feature type="compositionally biased region" description="Acidic residues" evidence="5">
    <location>
        <begin position="100"/>
        <end position="110"/>
    </location>
</feature>
<dbReference type="CDD" id="cd18808">
    <property type="entry name" value="SF1_C_Upf1"/>
    <property type="match status" value="1"/>
</dbReference>
<feature type="compositionally biased region" description="Basic and acidic residues" evidence="5">
    <location>
        <begin position="81"/>
        <end position="96"/>
    </location>
</feature>
<evidence type="ECO:0000256" key="2">
    <source>
        <dbReference type="ARBA" id="ARBA00022801"/>
    </source>
</evidence>
<name>A0ABD2K0B2_HETSC</name>
<evidence type="ECO:0000256" key="1">
    <source>
        <dbReference type="ARBA" id="ARBA00022741"/>
    </source>
</evidence>